<reference evidence="3" key="1">
    <citation type="journal article" date="2018" name="Nat. Microbiol.">
        <title>Leveraging single-cell genomics to expand the fungal tree of life.</title>
        <authorList>
            <person name="Ahrendt S.R."/>
            <person name="Quandt C.A."/>
            <person name="Ciobanu D."/>
            <person name="Clum A."/>
            <person name="Salamov A."/>
            <person name="Andreopoulos B."/>
            <person name="Cheng J.F."/>
            <person name="Woyke T."/>
            <person name="Pelin A."/>
            <person name="Henrissat B."/>
            <person name="Reynolds N.K."/>
            <person name="Benny G.L."/>
            <person name="Smith M.E."/>
            <person name="James T.Y."/>
            <person name="Grigoriev I.V."/>
        </authorList>
    </citation>
    <scope>NUCLEOTIDE SEQUENCE [LARGE SCALE GENOMIC DNA]</scope>
    <source>
        <strain evidence="3">RSA 468</strain>
    </source>
</reference>
<feature type="compositionally biased region" description="Polar residues" evidence="1">
    <location>
        <begin position="1"/>
        <end position="10"/>
    </location>
</feature>
<accession>A0A4P9ZSK9</accession>
<protein>
    <submittedName>
        <fullName evidence="2">Uncharacterized protein</fullName>
    </submittedName>
</protein>
<evidence type="ECO:0000313" key="2">
    <source>
        <dbReference type="EMBL" id="RKP35692.1"/>
    </source>
</evidence>
<evidence type="ECO:0000256" key="1">
    <source>
        <dbReference type="SAM" id="MobiDB-lite"/>
    </source>
</evidence>
<gene>
    <name evidence="2" type="ORF">BJ085DRAFT_40390</name>
</gene>
<dbReference type="AlphaFoldDB" id="A0A4P9ZSK9"/>
<name>A0A4P9ZSK9_9FUNG</name>
<sequence length="160" mass="18250">MASPSTSAAQTAFRPLGSKFDPAQPRPASSYLTPTLLADSFRMKNHFAPPKASTPLFGSGSLSATVGPTMAMEPPTFFQVFRAQIAVNHRRLLSVLRPGERLPRGQPWSTTRLLMELGWEYMFYPYFQGLGLALLRHWYAYARHLRPWPWMRERLLLRKA</sequence>
<organism evidence="2 3">
    <name type="scientific">Dimargaris cristalligena</name>
    <dbReference type="NCBI Taxonomy" id="215637"/>
    <lineage>
        <taxon>Eukaryota</taxon>
        <taxon>Fungi</taxon>
        <taxon>Fungi incertae sedis</taxon>
        <taxon>Zoopagomycota</taxon>
        <taxon>Kickxellomycotina</taxon>
        <taxon>Dimargaritomycetes</taxon>
        <taxon>Dimargaritales</taxon>
        <taxon>Dimargaritaceae</taxon>
        <taxon>Dimargaris</taxon>
    </lineage>
</organism>
<dbReference type="Proteomes" id="UP000268162">
    <property type="component" value="Unassembled WGS sequence"/>
</dbReference>
<feature type="region of interest" description="Disordered" evidence="1">
    <location>
        <begin position="1"/>
        <end position="26"/>
    </location>
</feature>
<proteinExistence type="predicted"/>
<evidence type="ECO:0000313" key="3">
    <source>
        <dbReference type="Proteomes" id="UP000268162"/>
    </source>
</evidence>
<dbReference type="EMBL" id="ML002811">
    <property type="protein sequence ID" value="RKP35692.1"/>
    <property type="molecule type" value="Genomic_DNA"/>
</dbReference>
<keyword evidence="3" id="KW-1185">Reference proteome</keyword>